<comment type="subcellular location">
    <subcellularLocation>
        <location evidence="1">Cell membrane</location>
        <topology evidence="1">Multi-pass membrane protein</topology>
    </subcellularLocation>
</comment>
<dbReference type="GO" id="GO:0005886">
    <property type="term" value="C:plasma membrane"/>
    <property type="evidence" value="ECO:0007669"/>
    <property type="project" value="UniProtKB-SubCell"/>
</dbReference>
<evidence type="ECO:0000256" key="4">
    <source>
        <dbReference type="ARBA" id="ARBA00022692"/>
    </source>
</evidence>
<dbReference type="GO" id="GO:0006865">
    <property type="term" value="P:amino acid transport"/>
    <property type="evidence" value="ECO:0007669"/>
    <property type="project" value="UniProtKB-KW"/>
</dbReference>
<keyword evidence="7 8" id="KW-0472">Membrane</keyword>
<proteinExistence type="predicted"/>
<dbReference type="PANTHER" id="PTHR43495:SF2">
    <property type="entry name" value="D-SERINE_D-ALANINE_GLYCINE TRANSPORTER"/>
    <property type="match status" value="1"/>
</dbReference>
<protein>
    <submittedName>
        <fullName evidence="10">Amino acid permease</fullName>
    </submittedName>
</protein>
<keyword evidence="6 8" id="KW-1133">Transmembrane helix</keyword>
<gene>
    <name evidence="10" type="ORF">GKC44_11850</name>
</gene>
<comment type="caution">
    <text evidence="10">The sequence shown here is derived from an EMBL/GenBank/DDBJ whole genome shotgun (WGS) entry which is preliminary data.</text>
</comment>
<evidence type="ECO:0000256" key="8">
    <source>
        <dbReference type="SAM" id="Phobius"/>
    </source>
</evidence>
<feature type="domain" description="Amino acid permease/ SLC12A" evidence="9">
    <location>
        <begin position="2"/>
        <end position="129"/>
    </location>
</feature>
<feature type="transmembrane region" description="Helical" evidence="8">
    <location>
        <begin position="62"/>
        <end position="85"/>
    </location>
</feature>
<evidence type="ECO:0000256" key="5">
    <source>
        <dbReference type="ARBA" id="ARBA00022970"/>
    </source>
</evidence>
<dbReference type="EMBL" id="WKKY01000684">
    <property type="protein sequence ID" value="MSE21912.1"/>
    <property type="molecule type" value="Genomic_DNA"/>
</dbReference>
<name>A0A844EFK9_9LACO</name>
<dbReference type="Gene3D" id="1.20.1740.10">
    <property type="entry name" value="Amino acid/polyamine transporter I"/>
    <property type="match status" value="1"/>
</dbReference>
<reference evidence="10 11" key="1">
    <citation type="submission" date="2019-11" db="EMBL/GenBank/DDBJ databases">
        <title>Draft Genome Sequence of Plant Growth-Promoting Rhizosphere-Associated Bacteria.</title>
        <authorList>
            <person name="Vasilyev I.Y."/>
            <person name="Radchenko V."/>
            <person name="Ilnitskaya E.V."/>
        </authorList>
    </citation>
    <scope>NUCLEOTIDE SEQUENCE [LARGE SCALE GENOMIC DNA]</scope>
    <source>
        <strain evidence="10 11">VRA_07sq_f</strain>
    </source>
</reference>
<feature type="transmembrane region" description="Helical" evidence="8">
    <location>
        <begin position="106"/>
        <end position="125"/>
    </location>
</feature>
<keyword evidence="5" id="KW-0029">Amino-acid transport</keyword>
<evidence type="ECO:0000256" key="6">
    <source>
        <dbReference type="ARBA" id="ARBA00022989"/>
    </source>
</evidence>
<evidence type="ECO:0000256" key="3">
    <source>
        <dbReference type="ARBA" id="ARBA00022475"/>
    </source>
</evidence>
<dbReference type="PANTHER" id="PTHR43495">
    <property type="entry name" value="GABA PERMEASE"/>
    <property type="match status" value="1"/>
</dbReference>
<feature type="transmembrane region" description="Helical" evidence="8">
    <location>
        <begin position="35"/>
        <end position="56"/>
    </location>
</feature>
<dbReference type="InterPro" id="IPR004841">
    <property type="entry name" value="AA-permease/SLC12A_dom"/>
</dbReference>
<dbReference type="AlphaFoldDB" id="A0A844EFK9"/>
<feature type="transmembrane region" description="Helical" evidence="8">
    <location>
        <begin position="131"/>
        <end position="148"/>
    </location>
</feature>
<evidence type="ECO:0000256" key="7">
    <source>
        <dbReference type="ARBA" id="ARBA00023136"/>
    </source>
</evidence>
<evidence type="ECO:0000256" key="1">
    <source>
        <dbReference type="ARBA" id="ARBA00004651"/>
    </source>
</evidence>
<evidence type="ECO:0000259" key="9">
    <source>
        <dbReference type="Pfam" id="PF00324"/>
    </source>
</evidence>
<evidence type="ECO:0000313" key="10">
    <source>
        <dbReference type="EMBL" id="MSE21912.1"/>
    </source>
</evidence>
<dbReference type="GO" id="GO:0055085">
    <property type="term" value="P:transmembrane transport"/>
    <property type="evidence" value="ECO:0007669"/>
    <property type="project" value="InterPro"/>
</dbReference>
<keyword evidence="2" id="KW-0813">Transport</keyword>
<dbReference type="Pfam" id="PF00324">
    <property type="entry name" value="AA_permease"/>
    <property type="match status" value="1"/>
</dbReference>
<feature type="non-terminal residue" evidence="10">
    <location>
        <position position="1"/>
    </location>
</feature>
<accession>A0A844EFK9</accession>
<evidence type="ECO:0000313" key="11">
    <source>
        <dbReference type="Proteomes" id="UP000491237"/>
    </source>
</evidence>
<organism evidence="10 11">
    <name type="scientific">Lentilactobacillus parabuchneri</name>
    <dbReference type="NCBI Taxonomy" id="152331"/>
    <lineage>
        <taxon>Bacteria</taxon>
        <taxon>Bacillati</taxon>
        <taxon>Bacillota</taxon>
        <taxon>Bacilli</taxon>
        <taxon>Lactobacillales</taxon>
        <taxon>Lactobacillaceae</taxon>
        <taxon>Lentilactobacillus</taxon>
    </lineage>
</organism>
<evidence type="ECO:0000256" key="2">
    <source>
        <dbReference type="ARBA" id="ARBA00022448"/>
    </source>
</evidence>
<keyword evidence="4 8" id="KW-0812">Transmembrane</keyword>
<keyword evidence="3" id="KW-1003">Cell membrane</keyword>
<sequence length="158" mass="17631">CNSSLFTTGRMLFSLTYDGKSKLSRKVGTLSKRQIPFNAILFSTGVIAVIVLLSILMPGNVFSFISSVATTCFLFVWGMIVLAHIKYRKAIKRSGNERKLTFKMPLYPISDYFVLIFMAFVAVILTMKTETLIALVGSIVWLIALFVAKSLSDKVKED</sequence>
<dbReference type="Proteomes" id="UP000491237">
    <property type="component" value="Unassembled WGS sequence"/>
</dbReference>